<dbReference type="InterPro" id="IPR000719">
    <property type="entry name" value="Prot_kinase_dom"/>
</dbReference>
<evidence type="ECO:0000256" key="11">
    <source>
        <dbReference type="SAM" id="MobiDB-lite"/>
    </source>
</evidence>
<dbReference type="GO" id="GO:0006624">
    <property type="term" value="P:vacuolar protein processing"/>
    <property type="evidence" value="ECO:0007669"/>
    <property type="project" value="TreeGrafter"/>
</dbReference>
<evidence type="ECO:0000256" key="5">
    <source>
        <dbReference type="ARBA" id="ARBA00022777"/>
    </source>
</evidence>
<dbReference type="GO" id="GO:0032889">
    <property type="term" value="P:regulation of vacuole fusion, non-autophagic"/>
    <property type="evidence" value="ECO:0007669"/>
    <property type="project" value="TreeGrafter"/>
</dbReference>
<dbReference type="Pfam" id="PF00069">
    <property type="entry name" value="Pkinase"/>
    <property type="match status" value="2"/>
</dbReference>
<keyword evidence="3" id="KW-0808">Transferase</keyword>
<comment type="catalytic activity">
    <reaction evidence="8">
        <text>L-seryl-[protein] + ATP = O-phospho-L-seryl-[protein] + ADP + H(+)</text>
        <dbReference type="Rhea" id="RHEA:17989"/>
        <dbReference type="Rhea" id="RHEA-COMP:9863"/>
        <dbReference type="Rhea" id="RHEA-COMP:11604"/>
        <dbReference type="ChEBI" id="CHEBI:15378"/>
        <dbReference type="ChEBI" id="CHEBI:29999"/>
        <dbReference type="ChEBI" id="CHEBI:30616"/>
        <dbReference type="ChEBI" id="CHEBI:83421"/>
        <dbReference type="ChEBI" id="CHEBI:456216"/>
        <dbReference type="EC" id="2.7.11.1"/>
    </reaction>
</comment>
<dbReference type="GO" id="GO:0005524">
    <property type="term" value="F:ATP binding"/>
    <property type="evidence" value="ECO:0007669"/>
    <property type="project" value="UniProtKB-UniRule"/>
</dbReference>
<evidence type="ECO:0000259" key="12">
    <source>
        <dbReference type="PROSITE" id="PS50011"/>
    </source>
</evidence>
<evidence type="ECO:0000256" key="9">
    <source>
        <dbReference type="PROSITE-ProRule" id="PRU10141"/>
    </source>
</evidence>
<keyword evidence="14" id="KW-1185">Reference proteome</keyword>
<dbReference type="InterPro" id="IPR008271">
    <property type="entry name" value="Ser/Thr_kinase_AS"/>
</dbReference>
<evidence type="ECO:0000256" key="10">
    <source>
        <dbReference type="RuleBase" id="RU000304"/>
    </source>
</evidence>
<feature type="domain" description="Protein kinase" evidence="12">
    <location>
        <begin position="45"/>
        <end position="354"/>
    </location>
</feature>
<feature type="binding site" evidence="9">
    <location>
        <position position="74"/>
    </location>
    <ligand>
        <name>ATP</name>
        <dbReference type="ChEBI" id="CHEBI:30616"/>
    </ligand>
</feature>
<dbReference type="InterPro" id="IPR052239">
    <property type="entry name" value="Ser/Thr-specific_kinases"/>
</dbReference>
<evidence type="ECO:0000313" key="13">
    <source>
        <dbReference type="EMBL" id="RXK39507.1"/>
    </source>
</evidence>
<dbReference type="EMBL" id="SDIL01000030">
    <property type="protein sequence ID" value="RXK39507.1"/>
    <property type="molecule type" value="Genomic_DNA"/>
</dbReference>
<dbReference type="SMART" id="SM00220">
    <property type="entry name" value="S_TKc"/>
    <property type="match status" value="1"/>
</dbReference>
<organism evidence="13 14">
    <name type="scientific">Tremella mesenterica</name>
    <name type="common">Jelly fungus</name>
    <dbReference type="NCBI Taxonomy" id="5217"/>
    <lineage>
        <taxon>Eukaryota</taxon>
        <taxon>Fungi</taxon>
        <taxon>Dikarya</taxon>
        <taxon>Basidiomycota</taxon>
        <taxon>Agaricomycotina</taxon>
        <taxon>Tremellomycetes</taxon>
        <taxon>Tremellales</taxon>
        <taxon>Tremellaceae</taxon>
        <taxon>Tremella</taxon>
    </lineage>
</organism>
<evidence type="ECO:0000256" key="3">
    <source>
        <dbReference type="ARBA" id="ARBA00022679"/>
    </source>
</evidence>
<evidence type="ECO:0000256" key="2">
    <source>
        <dbReference type="ARBA" id="ARBA00022527"/>
    </source>
</evidence>
<dbReference type="CDD" id="cd13986">
    <property type="entry name" value="STKc_16"/>
    <property type="match status" value="1"/>
</dbReference>
<protein>
    <recommendedName>
        <fullName evidence="1">non-specific serine/threonine protein kinase</fullName>
        <ecNumber evidence="1">2.7.11.1</ecNumber>
    </recommendedName>
</protein>
<evidence type="ECO:0000256" key="7">
    <source>
        <dbReference type="ARBA" id="ARBA00047899"/>
    </source>
</evidence>
<sequence>MANYTNDTLAIALDRIRFYAKDAFVSISQCICKPDTTLKINGRSYHVKKLLGEGGFSFVYLVHDVESGRAYALKKILVTSGQEGVKAAMKEVEAYRRFRHPNIIKILDSSIVQDESGHGKIIYLFLPYYPRGNLQDSMTVAVNTGDRIPEKRLLELFHGTCLAVRAMHRYHSPVDSSTYPPTQGADPLSGENDPLFDRDESDPTVEGELVPYAHRDIKPGNIMIADDGSPILMDFGSTVKARVDIRTRQQALLEQDAASEQSTMPYRAPELFDVKTGKRLDEKVDIWSLGCTLFAVAYGHSPFEVEGQSIAMAVGSGRYRHPGGYSPKLIALIDSMLIVDPEKRPDIEKVHFGL</sequence>
<dbReference type="Proteomes" id="UP000289152">
    <property type="component" value="Unassembled WGS sequence"/>
</dbReference>
<evidence type="ECO:0000256" key="1">
    <source>
        <dbReference type="ARBA" id="ARBA00012513"/>
    </source>
</evidence>
<dbReference type="InterPro" id="IPR011009">
    <property type="entry name" value="Kinase-like_dom_sf"/>
</dbReference>
<keyword evidence="5 13" id="KW-0418">Kinase</keyword>
<dbReference type="OrthoDB" id="248923at2759"/>
<evidence type="ECO:0000256" key="8">
    <source>
        <dbReference type="ARBA" id="ARBA00048679"/>
    </source>
</evidence>
<keyword evidence="6 9" id="KW-0067">ATP-binding</keyword>
<dbReference type="InParanoid" id="A0A4V1M487"/>
<dbReference type="PANTHER" id="PTHR45998">
    <property type="entry name" value="SERINE/THREONINE-PROTEIN KINASE 16"/>
    <property type="match status" value="1"/>
</dbReference>
<dbReference type="FunFam" id="1.10.510.10:FF:000550">
    <property type="entry name" value="Serine/threonine kinase 16"/>
    <property type="match status" value="1"/>
</dbReference>
<proteinExistence type="inferred from homology"/>
<evidence type="ECO:0000256" key="6">
    <source>
        <dbReference type="ARBA" id="ARBA00022840"/>
    </source>
</evidence>
<dbReference type="GO" id="GO:0004674">
    <property type="term" value="F:protein serine/threonine kinase activity"/>
    <property type="evidence" value="ECO:0007669"/>
    <property type="project" value="UniProtKB-KW"/>
</dbReference>
<dbReference type="AlphaFoldDB" id="A0A4V1M487"/>
<comment type="catalytic activity">
    <reaction evidence="7">
        <text>L-threonyl-[protein] + ATP = O-phospho-L-threonyl-[protein] + ADP + H(+)</text>
        <dbReference type="Rhea" id="RHEA:46608"/>
        <dbReference type="Rhea" id="RHEA-COMP:11060"/>
        <dbReference type="Rhea" id="RHEA-COMP:11605"/>
        <dbReference type="ChEBI" id="CHEBI:15378"/>
        <dbReference type="ChEBI" id="CHEBI:30013"/>
        <dbReference type="ChEBI" id="CHEBI:30616"/>
        <dbReference type="ChEBI" id="CHEBI:61977"/>
        <dbReference type="ChEBI" id="CHEBI:456216"/>
        <dbReference type="EC" id="2.7.11.1"/>
    </reaction>
</comment>
<comment type="caution">
    <text evidence="13">The sequence shown here is derived from an EMBL/GenBank/DDBJ whole genome shotgun (WGS) entry which is preliminary data.</text>
</comment>
<dbReference type="SUPFAM" id="SSF56112">
    <property type="entry name" value="Protein kinase-like (PK-like)"/>
    <property type="match status" value="1"/>
</dbReference>
<dbReference type="FunCoup" id="A0A4V1M487">
    <property type="interactions" value="356"/>
</dbReference>
<comment type="similarity">
    <text evidence="10">Belongs to the protein kinase superfamily.</text>
</comment>
<keyword evidence="4 9" id="KW-0547">Nucleotide-binding</keyword>
<dbReference type="PANTHER" id="PTHR45998:SF2">
    <property type="entry name" value="SERINE_THREONINE-PROTEIN KINASE 16"/>
    <property type="match status" value="1"/>
</dbReference>
<keyword evidence="2 10" id="KW-0723">Serine/threonine-protein kinase</keyword>
<evidence type="ECO:0000313" key="14">
    <source>
        <dbReference type="Proteomes" id="UP000289152"/>
    </source>
</evidence>
<reference evidence="13 14" key="1">
    <citation type="submission" date="2016-06" db="EMBL/GenBank/DDBJ databases">
        <title>Evolution of pathogenesis and genome organization in the Tremellales.</title>
        <authorList>
            <person name="Cuomo C."/>
            <person name="Litvintseva A."/>
            <person name="Heitman J."/>
            <person name="Chen Y."/>
            <person name="Sun S."/>
            <person name="Springer D."/>
            <person name="Dromer F."/>
            <person name="Young S."/>
            <person name="Zeng Q."/>
            <person name="Chapman S."/>
            <person name="Gujja S."/>
            <person name="Saif S."/>
            <person name="Birren B."/>
        </authorList>
    </citation>
    <scope>NUCLEOTIDE SEQUENCE [LARGE SCALE GENOMIC DNA]</scope>
    <source>
        <strain evidence="13 14">ATCC 28783</strain>
    </source>
</reference>
<accession>A0A4V1M487</accession>
<dbReference type="Gene3D" id="1.10.510.10">
    <property type="entry name" value="Transferase(Phosphotransferase) domain 1"/>
    <property type="match status" value="2"/>
</dbReference>
<dbReference type="PROSITE" id="PS00107">
    <property type="entry name" value="PROTEIN_KINASE_ATP"/>
    <property type="match status" value="1"/>
</dbReference>
<name>A0A4V1M487_TREME</name>
<dbReference type="STRING" id="5217.A0A4V1M487"/>
<dbReference type="InterPro" id="IPR017441">
    <property type="entry name" value="Protein_kinase_ATP_BS"/>
</dbReference>
<dbReference type="GO" id="GO:0005794">
    <property type="term" value="C:Golgi apparatus"/>
    <property type="evidence" value="ECO:0007669"/>
    <property type="project" value="TreeGrafter"/>
</dbReference>
<dbReference type="PROSITE" id="PS00108">
    <property type="entry name" value="PROTEIN_KINASE_ST"/>
    <property type="match status" value="1"/>
</dbReference>
<feature type="region of interest" description="Disordered" evidence="11">
    <location>
        <begin position="173"/>
        <end position="204"/>
    </location>
</feature>
<dbReference type="VEuPathDB" id="FungiDB:TREMEDRAFT_39060"/>
<dbReference type="GO" id="GO:0005773">
    <property type="term" value="C:vacuole"/>
    <property type="evidence" value="ECO:0007669"/>
    <property type="project" value="GOC"/>
</dbReference>
<dbReference type="PROSITE" id="PS50011">
    <property type="entry name" value="PROTEIN_KINASE_DOM"/>
    <property type="match status" value="1"/>
</dbReference>
<evidence type="ECO:0000256" key="4">
    <source>
        <dbReference type="ARBA" id="ARBA00022741"/>
    </source>
</evidence>
<dbReference type="EC" id="2.7.11.1" evidence="1"/>
<gene>
    <name evidence="13" type="ORF">M231_03176</name>
</gene>